<evidence type="ECO:0000313" key="1">
    <source>
        <dbReference type="EMBL" id="RIA79568.1"/>
    </source>
</evidence>
<dbReference type="AlphaFoldDB" id="A0A397S0X2"/>
<evidence type="ECO:0000313" key="2">
    <source>
        <dbReference type="Proteomes" id="UP000265703"/>
    </source>
</evidence>
<protein>
    <submittedName>
        <fullName evidence="1">Uncharacterized protein</fullName>
    </submittedName>
</protein>
<comment type="caution">
    <text evidence="1">The sequence shown here is derived from an EMBL/GenBank/DDBJ whole genome shotgun (WGS) entry which is preliminary data.</text>
</comment>
<dbReference type="STRING" id="658196.A0A397S0X2"/>
<keyword evidence="2" id="KW-1185">Reference proteome</keyword>
<dbReference type="EMBL" id="QKYT01001237">
    <property type="protein sequence ID" value="RIA79568.1"/>
    <property type="molecule type" value="Genomic_DNA"/>
</dbReference>
<name>A0A397S0X2_9GLOM</name>
<dbReference type="Proteomes" id="UP000265703">
    <property type="component" value="Unassembled WGS sequence"/>
</dbReference>
<accession>A0A397S0X2</accession>
<reference evidence="1 2" key="1">
    <citation type="submission" date="2018-06" db="EMBL/GenBank/DDBJ databases">
        <title>Comparative genomics reveals the genomic features of Rhizophagus irregularis, R. cerebriforme, R. diaphanum and Gigaspora rosea, and their symbiotic lifestyle signature.</title>
        <authorList>
            <person name="Morin E."/>
            <person name="San Clemente H."/>
            <person name="Chen E.C.H."/>
            <person name="De La Providencia I."/>
            <person name="Hainaut M."/>
            <person name="Kuo A."/>
            <person name="Kohler A."/>
            <person name="Murat C."/>
            <person name="Tang N."/>
            <person name="Roy S."/>
            <person name="Loubradou J."/>
            <person name="Henrissat B."/>
            <person name="Grigoriev I.V."/>
            <person name="Corradi N."/>
            <person name="Roux C."/>
            <person name="Martin F.M."/>
        </authorList>
    </citation>
    <scope>NUCLEOTIDE SEQUENCE [LARGE SCALE GENOMIC DNA]</scope>
    <source>
        <strain evidence="1 2">DAOM 227022</strain>
    </source>
</reference>
<sequence length="156" mass="17946">MKYILPENNQIIHCISNEQSSMLPDMFLKEFQEVDNISLIHHGNWTHFHRIFHNENYIETRSVIILKTVHSQRYNNAIDLETISWSNVSAVCKNIFDYINNIIRSGQYELNLLLHGSKDGLNLKISFQNTIYGGSCHDNRKKGVSLIVASLSMGVP</sequence>
<dbReference type="OrthoDB" id="2163491at2759"/>
<organism evidence="1 2">
    <name type="scientific">Glomus cerebriforme</name>
    <dbReference type="NCBI Taxonomy" id="658196"/>
    <lineage>
        <taxon>Eukaryota</taxon>
        <taxon>Fungi</taxon>
        <taxon>Fungi incertae sedis</taxon>
        <taxon>Mucoromycota</taxon>
        <taxon>Glomeromycotina</taxon>
        <taxon>Glomeromycetes</taxon>
        <taxon>Glomerales</taxon>
        <taxon>Glomeraceae</taxon>
        <taxon>Glomus</taxon>
    </lineage>
</organism>
<gene>
    <name evidence="1" type="ORF">C1645_882612</name>
</gene>
<proteinExistence type="predicted"/>